<evidence type="ECO:0000313" key="3">
    <source>
        <dbReference type="Proteomes" id="UP000604046"/>
    </source>
</evidence>
<dbReference type="AlphaFoldDB" id="A0A812P915"/>
<evidence type="ECO:0000256" key="1">
    <source>
        <dbReference type="SAM" id="Phobius"/>
    </source>
</evidence>
<organism evidence="2 3">
    <name type="scientific">Symbiodinium natans</name>
    <dbReference type="NCBI Taxonomy" id="878477"/>
    <lineage>
        <taxon>Eukaryota</taxon>
        <taxon>Sar</taxon>
        <taxon>Alveolata</taxon>
        <taxon>Dinophyceae</taxon>
        <taxon>Suessiales</taxon>
        <taxon>Symbiodiniaceae</taxon>
        <taxon>Symbiodinium</taxon>
    </lineage>
</organism>
<name>A0A812P915_9DINO</name>
<accession>A0A812P915</accession>
<feature type="transmembrane region" description="Helical" evidence="1">
    <location>
        <begin position="644"/>
        <end position="662"/>
    </location>
</feature>
<feature type="transmembrane region" description="Helical" evidence="1">
    <location>
        <begin position="592"/>
        <end position="617"/>
    </location>
</feature>
<gene>
    <name evidence="2" type="ORF">SNAT2548_LOCUS17903</name>
</gene>
<reference evidence="2" key="1">
    <citation type="submission" date="2021-02" db="EMBL/GenBank/DDBJ databases">
        <authorList>
            <person name="Dougan E. K."/>
            <person name="Rhodes N."/>
            <person name="Thang M."/>
            <person name="Chan C."/>
        </authorList>
    </citation>
    <scope>NUCLEOTIDE SEQUENCE</scope>
</reference>
<keyword evidence="1" id="KW-0472">Membrane</keyword>
<keyword evidence="1" id="KW-1133">Transmembrane helix</keyword>
<proteinExistence type="predicted"/>
<dbReference type="Proteomes" id="UP000604046">
    <property type="component" value="Unassembled WGS sequence"/>
</dbReference>
<sequence length="992" mass="109578">MLLLHLLSAASAWAHRSPELAGSALELETQRGMAKPTDEVYFNLTDLLANLTFVPNSTTPQKVILQAGVHQGNYLVPAWANLELQGQAGAKLRDLFLYHAAGTHLTLRSLELEKVKLQSCPYYLCDYQLVEANPPRADLLEVEGYELYAPLPVVSMVNSSFASAMFESSARALTVERSSLNNLTVRLSQAESILSVADSNITGSYKLAFGGIGSQLSVRHSYLGPCQGPDPCLDFDLRARSSAVLQHAQLEAVRGRAEMSRGRWDITSCSLTGPYRLTAQGEGSLNVQNSYLGPCAGACVQSQKTRNFTLALTGSVVRTALRLSESEGVRVDLRDVQASMLHSPFLSVSNEPSEELVDEGPLVDVALRNVSLRDVWNAVSIASTHWTLDMREVTVDKAMIAAISLQTLGPRGIGKVQLSDVTMHNILGAGLIMDGNITTRMDRTTCSTCNMAIAAKGANLNMTQVDMMGKADQGVGIVLESGRLQAHDVRGVDLAAALMINTSCVDMEDAFLTDNAIGVVSTNSTGSIRGLVYFNDAMAILDGQLKIEEPSVFMRLHHREFTALVLLCTLVSTVSAVQLLKLFYMEAAFACYMVLWALGCTLGPVAIVVSIQVLLVIRRMVRMQEDKDRANMEEYLSPEVKMEWVLLLNLIWAICGVMYVLFDVLRHRSSLTAVGDAKHREALLAEKDALKQRLDDPALRDKLHDLHRGLHHAVSDSKEDDAGRIFEEMRDLAAAEASRLATWFVDQRRAYEEEDDGARMEKLTQIPSQSGEVVQPPVAQHFCSSAELAVDALAASASWLRADFKRQLSEMVRGLNDISHNDLRRFDAKLVLDPSLHQLQPEPGAECGTHLGLLVAPIKSKERALAKISTDYQKDFDAGKKTEQPLARYVCDFLRATIYAADPFALAIAFHSLQERFKIVRVKNKFADTKLKDEERTNILVNLWVEGKGMKQIGEVQFLMQEYLTAKSLQHMYYDVVRAEAARELFDKPIFR</sequence>
<keyword evidence="3" id="KW-1185">Reference proteome</keyword>
<keyword evidence="1" id="KW-0812">Transmembrane</keyword>
<dbReference type="EMBL" id="CAJNDS010002127">
    <property type="protein sequence ID" value="CAE7342062.1"/>
    <property type="molecule type" value="Genomic_DNA"/>
</dbReference>
<comment type="caution">
    <text evidence="2">The sequence shown here is derived from an EMBL/GenBank/DDBJ whole genome shotgun (WGS) entry which is preliminary data.</text>
</comment>
<protein>
    <submittedName>
        <fullName evidence="2">Uncharacterized protein</fullName>
    </submittedName>
</protein>
<evidence type="ECO:0000313" key="2">
    <source>
        <dbReference type="EMBL" id="CAE7342062.1"/>
    </source>
</evidence>